<accession>A0A1I3MVJ9</accession>
<evidence type="ECO:0000313" key="2">
    <source>
        <dbReference type="Proteomes" id="UP000198670"/>
    </source>
</evidence>
<sequence length="76" mass="8484">MEKPLSLVARMKQNALAQKREVFEERQAGMNTTTCPNCGAGRTKDDGITRCAYCGFEFISRKLTDGIHITDNDNSK</sequence>
<proteinExistence type="predicted"/>
<name>A0A1I3MVJ9_9SPHI</name>
<dbReference type="Proteomes" id="UP000198670">
    <property type="component" value="Unassembled WGS sequence"/>
</dbReference>
<dbReference type="OrthoDB" id="1149873at2"/>
<organism evidence="1 2">
    <name type="scientific">Parapedobacter indicus</name>
    <dbReference type="NCBI Taxonomy" id="1477437"/>
    <lineage>
        <taxon>Bacteria</taxon>
        <taxon>Pseudomonadati</taxon>
        <taxon>Bacteroidota</taxon>
        <taxon>Sphingobacteriia</taxon>
        <taxon>Sphingobacteriales</taxon>
        <taxon>Sphingobacteriaceae</taxon>
        <taxon>Parapedobacter</taxon>
    </lineage>
</organism>
<gene>
    <name evidence="1" type="ORF">SAMN05444682_10715</name>
</gene>
<dbReference type="EMBL" id="FOQO01000007">
    <property type="protein sequence ID" value="SFJ01134.1"/>
    <property type="molecule type" value="Genomic_DNA"/>
</dbReference>
<reference evidence="1 2" key="1">
    <citation type="submission" date="2016-10" db="EMBL/GenBank/DDBJ databases">
        <authorList>
            <person name="de Groot N.N."/>
        </authorList>
    </citation>
    <scope>NUCLEOTIDE SEQUENCE [LARGE SCALE GENOMIC DNA]</scope>
    <source>
        <strain evidence="1 2">RK1</strain>
    </source>
</reference>
<protein>
    <submittedName>
        <fullName evidence="1">Uncharacterized protein</fullName>
    </submittedName>
</protein>
<dbReference type="STRING" id="1477437.SAMN05444682_10715"/>
<evidence type="ECO:0000313" key="1">
    <source>
        <dbReference type="EMBL" id="SFJ01134.1"/>
    </source>
</evidence>
<dbReference type="RefSeq" id="WP_090627962.1">
    <property type="nucleotide sequence ID" value="NZ_FOQO01000007.1"/>
</dbReference>
<keyword evidence="2" id="KW-1185">Reference proteome</keyword>
<dbReference type="AlphaFoldDB" id="A0A1I3MVJ9"/>